<name>A0A2I4CT76_AUSLI</name>
<dbReference type="GO" id="GO:0005525">
    <property type="term" value="F:GTP binding"/>
    <property type="evidence" value="ECO:0007669"/>
    <property type="project" value="UniProtKB-KW"/>
</dbReference>
<dbReference type="InterPro" id="IPR001806">
    <property type="entry name" value="Small_GTPase"/>
</dbReference>
<sequence>MKNGFNHLKYVQRAVGKTCLLINYTTDAIPAEYVPTVFEIYYAHMMIDGKPVSLGLWDTAGQEDYDKLRPLAYPDAHVFLICFSLTMPSSFENVRAKWVNEVRHHCKEAPIILVGTMLDLRDDEDTINELKEKKLSPITCEQGLFMAKEIGAVKYVECSNLTKHSLKRVFDEAIRVVLNPKPNPQPTKSESFKQPPAASGPITPQTAPRRASADKTGQRTSRRHEDAAGLEEVTKKIQELLLVSQRLPDVTAAIRELSDLAASQRVTVSPPQLQTIRQGFCCVVCKKFIKQPMFALCCQSIIGCKTCLERWHETSAHCAKCRGNNAGNKMFEVRGLGEAFSVLRSLVDESQFAFQCSKTE</sequence>
<evidence type="ECO:0000256" key="3">
    <source>
        <dbReference type="ARBA" id="ARBA00059483"/>
    </source>
</evidence>
<keyword evidence="1" id="KW-0547">Nucleotide-binding</keyword>
<dbReference type="STRING" id="52670.A0A2I4CT76"/>
<keyword evidence="2" id="KW-0342">GTP-binding</keyword>
<dbReference type="InterPro" id="IPR005225">
    <property type="entry name" value="Small_GTP-bd"/>
</dbReference>
<accession>A0A2I4CT76</accession>
<dbReference type="GO" id="GO:0007264">
    <property type="term" value="P:small GTPase-mediated signal transduction"/>
    <property type="evidence" value="ECO:0007669"/>
    <property type="project" value="InterPro"/>
</dbReference>
<dbReference type="SMART" id="SM00175">
    <property type="entry name" value="RAB"/>
    <property type="match status" value="1"/>
</dbReference>
<dbReference type="RefSeq" id="XP_013883193.1">
    <property type="nucleotide sequence ID" value="XM_014027739.1"/>
</dbReference>
<evidence type="ECO:0000256" key="4">
    <source>
        <dbReference type="ARBA" id="ARBA00065562"/>
    </source>
</evidence>
<feature type="region of interest" description="Disordered" evidence="6">
    <location>
        <begin position="180"/>
        <end position="228"/>
    </location>
</feature>
<gene>
    <name evidence="8" type="primary">LOC106531815</name>
</gene>
<evidence type="ECO:0000256" key="5">
    <source>
        <dbReference type="ARBA" id="ARBA00069400"/>
    </source>
</evidence>
<feature type="compositionally biased region" description="Basic and acidic residues" evidence="6">
    <location>
        <begin position="211"/>
        <end position="228"/>
    </location>
</feature>
<dbReference type="Gene3D" id="3.40.50.300">
    <property type="entry name" value="P-loop containing nucleotide triphosphate hydrolases"/>
    <property type="match status" value="1"/>
</dbReference>
<evidence type="ECO:0000256" key="2">
    <source>
        <dbReference type="ARBA" id="ARBA00023134"/>
    </source>
</evidence>
<comment type="subunit">
    <text evidence="4">Interacts with ARHGEF26. Interacts with ARHGEF16. Interacts with UNC13D; the interaction increases RhoG affinity to the membrane lipids, targets UNC13D to membrane lipids and facilitates cytotoxic granule (CG) docking to the plasma membrane.</text>
</comment>
<dbReference type="SMART" id="SM00174">
    <property type="entry name" value="RHO"/>
    <property type="match status" value="1"/>
</dbReference>
<dbReference type="PROSITE" id="PS51419">
    <property type="entry name" value="RAB"/>
    <property type="match status" value="1"/>
</dbReference>
<dbReference type="PANTHER" id="PTHR24072">
    <property type="entry name" value="RHO FAMILY GTPASE"/>
    <property type="match status" value="1"/>
</dbReference>
<keyword evidence="7" id="KW-1185">Reference proteome</keyword>
<dbReference type="InterPro" id="IPR027417">
    <property type="entry name" value="P-loop_NTPase"/>
</dbReference>
<evidence type="ECO:0000256" key="1">
    <source>
        <dbReference type="ARBA" id="ARBA00022741"/>
    </source>
</evidence>
<dbReference type="PRINTS" id="PR00449">
    <property type="entry name" value="RASTRNSFRMNG"/>
</dbReference>
<organism evidence="7 8">
    <name type="scientific">Austrofundulus limnaeus</name>
    <name type="common">Annual killifish</name>
    <dbReference type="NCBI Taxonomy" id="52670"/>
    <lineage>
        <taxon>Eukaryota</taxon>
        <taxon>Metazoa</taxon>
        <taxon>Chordata</taxon>
        <taxon>Craniata</taxon>
        <taxon>Vertebrata</taxon>
        <taxon>Euteleostomi</taxon>
        <taxon>Actinopterygii</taxon>
        <taxon>Neopterygii</taxon>
        <taxon>Teleostei</taxon>
        <taxon>Neoteleostei</taxon>
        <taxon>Acanthomorphata</taxon>
        <taxon>Ovalentaria</taxon>
        <taxon>Atherinomorphae</taxon>
        <taxon>Cyprinodontiformes</taxon>
        <taxon>Rivulidae</taxon>
        <taxon>Austrofundulus</taxon>
    </lineage>
</organism>
<evidence type="ECO:0000256" key="6">
    <source>
        <dbReference type="SAM" id="MobiDB-lite"/>
    </source>
</evidence>
<dbReference type="InterPro" id="IPR003578">
    <property type="entry name" value="Small_GTPase_Rho"/>
</dbReference>
<dbReference type="SUPFAM" id="SSF57850">
    <property type="entry name" value="RING/U-box"/>
    <property type="match status" value="1"/>
</dbReference>
<proteinExistence type="predicted"/>
<evidence type="ECO:0000313" key="7">
    <source>
        <dbReference type="Proteomes" id="UP000192220"/>
    </source>
</evidence>
<reference evidence="8" key="1">
    <citation type="submission" date="2025-08" db="UniProtKB">
        <authorList>
            <consortium name="RefSeq"/>
        </authorList>
    </citation>
    <scope>IDENTIFICATION</scope>
    <source>
        <strain evidence="8">Quisiro</strain>
        <tissue evidence="8">Liver</tissue>
    </source>
</reference>
<dbReference type="Pfam" id="PF00071">
    <property type="entry name" value="Ras"/>
    <property type="match status" value="1"/>
</dbReference>
<dbReference type="InterPro" id="IPR013083">
    <property type="entry name" value="Znf_RING/FYVE/PHD"/>
</dbReference>
<dbReference type="KEGG" id="alim:106531815"/>
<dbReference type="InParanoid" id="A0A2I4CT76"/>
<dbReference type="SUPFAM" id="SSF52540">
    <property type="entry name" value="P-loop containing nucleoside triphosphate hydrolases"/>
    <property type="match status" value="1"/>
</dbReference>
<dbReference type="FunFam" id="3.40.50.300:FF:000118">
    <property type="entry name" value="Rho-related GTP-binding protein RhoG"/>
    <property type="match status" value="1"/>
</dbReference>
<dbReference type="AlphaFoldDB" id="A0A2I4CT76"/>
<dbReference type="Gene3D" id="3.30.40.10">
    <property type="entry name" value="Zinc/RING finger domain, C3HC4 (zinc finger)"/>
    <property type="match status" value="1"/>
</dbReference>
<dbReference type="GO" id="GO:0003924">
    <property type="term" value="F:GTPase activity"/>
    <property type="evidence" value="ECO:0007669"/>
    <property type="project" value="InterPro"/>
</dbReference>
<dbReference type="PROSITE" id="PS51421">
    <property type="entry name" value="RAS"/>
    <property type="match status" value="1"/>
</dbReference>
<dbReference type="SMART" id="SM00173">
    <property type="entry name" value="RAS"/>
    <property type="match status" value="1"/>
</dbReference>
<dbReference type="PROSITE" id="PS51420">
    <property type="entry name" value="RHO"/>
    <property type="match status" value="1"/>
</dbReference>
<dbReference type="GeneID" id="106531815"/>
<protein>
    <recommendedName>
        <fullName evidence="5">Rho-related GTP-binding protein RhoG</fullName>
    </recommendedName>
</protein>
<dbReference type="Proteomes" id="UP000192220">
    <property type="component" value="Unplaced"/>
</dbReference>
<comment type="function">
    <text evidence="3">Plays a role in immunological synaptic F-actin density and architecture organization. Regulates actin reorganization in lymphocytes, possibly through the modulation of Rac1 activity. Required for the formation of membrane ruffles during macropinocytosis. Plays a role in cell migration and is required for the formation of cup-like structures during trans-endothelial migration of leukocytes. Binds phospholipids in an activation-dependent manner; thereby acting as an anchor for other proteins to the plasma membrane (PM). Plays a role in exocytosis of cytotoxic granules (CG) by lymphocytes/Component of the exocytosis machinery in natural killer (NK) and CD8+ T cells. Promotes the docking of cytotoxic granules (CG) to the plasma membrane through the interaction with UNC13D. Involved in the cytotoxic activity of lymphocytes/primary CD8+ T cells.</text>
</comment>
<dbReference type="OrthoDB" id="8830751at2759"/>
<dbReference type="NCBIfam" id="TIGR00231">
    <property type="entry name" value="small_GTP"/>
    <property type="match status" value="1"/>
</dbReference>
<evidence type="ECO:0000313" key="8">
    <source>
        <dbReference type="RefSeq" id="XP_013883193.1"/>
    </source>
</evidence>